<sequence>MEKHFKWLLVFIILTFLSACNTTVQQNALESIEESESKTFNVAFTWSPANLDPHGSEGWEVMRAGIAETLIMLDENLEPSPWLAKNWEQEDSQTFILYLQENVLFHNGTKMNAERVKASLERSLEMNQRAKDLLQLDLIEVLDDHSLKLVTKEPNAALIAHLADPSTIIADVSVIDDNINSPVLTGAFTVKQFQKDEFLLVERFKEYWGEPSLIDEITIRFISDGNTRLMALQAGEVDAATDIPIDNIPVIERDKNIEILTASSLRTHMMLYNFNSPIFEEPLHRQAIDSSILKEEIVQSVMMGKGAVANSPFADVLPFGSINSSEERLSLPSILKEAGWVREETGNWMKGGEPFEITMLTFPQRPELTVMAEIIQNTLHQEGILVHLKQVENIDEALKTEHWDMAMYSMLTAHTGDPQYFLNIFYHSNSPSNVSNYQSAAIDELIEEINRTSDQDKRNTLALEMQNMINEDLPQSFIVYPETVFGARSNVSGFNPHPIEYYYIRPGIKVE</sequence>
<dbReference type="GO" id="GO:0042597">
    <property type="term" value="C:periplasmic space"/>
    <property type="evidence" value="ECO:0007669"/>
    <property type="project" value="UniProtKB-ARBA"/>
</dbReference>
<evidence type="ECO:0000313" key="8">
    <source>
        <dbReference type="Proteomes" id="UP000017170"/>
    </source>
</evidence>
<keyword evidence="8" id="KW-1185">Reference proteome</keyword>
<organism evidence="7 8">
    <name type="scientific">Alkalihalophilus marmarensis DSM 21297</name>
    <dbReference type="NCBI Taxonomy" id="1188261"/>
    <lineage>
        <taxon>Bacteria</taxon>
        <taxon>Bacillati</taxon>
        <taxon>Bacillota</taxon>
        <taxon>Bacilli</taxon>
        <taxon>Bacillales</taxon>
        <taxon>Bacillaceae</taxon>
        <taxon>Alkalihalophilus</taxon>
    </lineage>
</organism>
<dbReference type="GO" id="GO:0043190">
    <property type="term" value="C:ATP-binding cassette (ABC) transporter complex"/>
    <property type="evidence" value="ECO:0007669"/>
    <property type="project" value="InterPro"/>
</dbReference>
<comment type="similarity">
    <text evidence="2">Belongs to the bacterial solute-binding protein 5 family.</text>
</comment>
<keyword evidence="4 5" id="KW-0732">Signal</keyword>
<dbReference type="EMBL" id="ATAE01000056">
    <property type="protein sequence ID" value="ERN51426.1"/>
    <property type="molecule type" value="Genomic_DNA"/>
</dbReference>
<dbReference type="Gene3D" id="3.10.105.10">
    <property type="entry name" value="Dipeptide-binding Protein, Domain 3"/>
    <property type="match status" value="1"/>
</dbReference>
<evidence type="ECO:0000313" key="7">
    <source>
        <dbReference type="EMBL" id="ERN51426.1"/>
    </source>
</evidence>
<dbReference type="InterPro" id="IPR000914">
    <property type="entry name" value="SBP_5_dom"/>
</dbReference>
<dbReference type="AlphaFoldDB" id="U6SLD0"/>
<dbReference type="CDD" id="cd08490">
    <property type="entry name" value="PBP2_NikA_DppA_OppA_like_3"/>
    <property type="match status" value="1"/>
</dbReference>
<dbReference type="Gene3D" id="3.40.190.10">
    <property type="entry name" value="Periplasmic binding protein-like II"/>
    <property type="match status" value="1"/>
</dbReference>
<reference evidence="7 8" key="1">
    <citation type="journal article" date="2013" name="Genome Announc.">
        <title>Genome Sequence of the Extreme Obligate Alkaliphile Bacillus marmarensis Strain DSM 21297.</title>
        <authorList>
            <person name="Wernick D.G."/>
            <person name="Choi K.Y."/>
            <person name="Tat C.A."/>
            <person name="Lafontaine Rivera J.G."/>
            <person name="Liao J.C."/>
        </authorList>
    </citation>
    <scope>NUCLEOTIDE SEQUENCE [LARGE SCALE GENOMIC DNA]</scope>
    <source>
        <strain evidence="7 8">DSM 21297</strain>
    </source>
</reference>
<dbReference type="RefSeq" id="WP_022629740.1">
    <property type="nucleotide sequence ID" value="NZ_ATAE01000056.1"/>
</dbReference>
<feature type="domain" description="Solute-binding protein family 5" evidence="6">
    <location>
        <begin position="78"/>
        <end position="430"/>
    </location>
</feature>
<dbReference type="PANTHER" id="PTHR30290:SF10">
    <property type="entry name" value="PERIPLASMIC OLIGOPEPTIDE-BINDING PROTEIN-RELATED"/>
    <property type="match status" value="1"/>
</dbReference>
<keyword evidence="3" id="KW-0813">Transport</keyword>
<protein>
    <recommendedName>
        <fullName evidence="6">Solute-binding protein family 5 domain-containing protein</fullName>
    </recommendedName>
</protein>
<dbReference type="PATRIC" id="fig|1188261.3.peg.3742"/>
<evidence type="ECO:0000256" key="5">
    <source>
        <dbReference type="SAM" id="SignalP"/>
    </source>
</evidence>
<feature type="chain" id="PRO_5038761792" description="Solute-binding protein family 5 domain-containing protein" evidence="5">
    <location>
        <begin position="22"/>
        <end position="511"/>
    </location>
</feature>
<dbReference type="SUPFAM" id="SSF53850">
    <property type="entry name" value="Periplasmic binding protein-like II"/>
    <property type="match status" value="1"/>
</dbReference>
<evidence type="ECO:0000256" key="1">
    <source>
        <dbReference type="ARBA" id="ARBA00004196"/>
    </source>
</evidence>
<dbReference type="PIRSF" id="PIRSF002741">
    <property type="entry name" value="MppA"/>
    <property type="match status" value="1"/>
</dbReference>
<evidence type="ECO:0000256" key="3">
    <source>
        <dbReference type="ARBA" id="ARBA00022448"/>
    </source>
</evidence>
<dbReference type="InterPro" id="IPR039424">
    <property type="entry name" value="SBP_5"/>
</dbReference>
<comment type="caution">
    <text evidence="7">The sequence shown here is derived from an EMBL/GenBank/DDBJ whole genome shotgun (WGS) entry which is preliminary data.</text>
</comment>
<dbReference type="Proteomes" id="UP000017170">
    <property type="component" value="Unassembled WGS sequence"/>
</dbReference>
<dbReference type="GO" id="GO:0015833">
    <property type="term" value="P:peptide transport"/>
    <property type="evidence" value="ECO:0007669"/>
    <property type="project" value="TreeGrafter"/>
</dbReference>
<evidence type="ECO:0000256" key="4">
    <source>
        <dbReference type="ARBA" id="ARBA00022729"/>
    </source>
</evidence>
<dbReference type="PROSITE" id="PS51257">
    <property type="entry name" value="PROKAR_LIPOPROTEIN"/>
    <property type="match status" value="1"/>
</dbReference>
<dbReference type="Pfam" id="PF00496">
    <property type="entry name" value="SBP_bac_5"/>
    <property type="match status" value="1"/>
</dbReference>
<dbReference type="GO" id="GO:1904680">
    <property type="term" value="F:peptide transmembrane transporter activity"/>
    <property type="evidence" value="ECO:0007669"/>
    <property type="project" value="TreeGrafter"/>
</dbReference>
<gene>
    <name evidence="7" type="ORF">A33I_01760</name>
</gene>
<evidence type="ECO:0000256" key="2">
    <source>
        <dbReference type="ARBA" id="ARBA00005695"/>
    </source>
</evidence>
<comment type="subcellular location">
    <subcellularLocation>
        <location evidence="1">Cell envelope</location>
    </subcellularLocation>
</comment>
<name>U6SLD0_9BACI</name>
<proteinExistence type="inferred from homology"/>
<dbReference type="InterPro" id="IPR030678">
    <property type="entry name" value="Peptide/Ni-bd"/>
</dbReference>
<dbReference type="GO" id="GO:0030313">
    <property type="term" value="C:cell envelope"/>
    <property type="evidence" value="ECO:0007669"/>
    <property type="project" value="UniProtKB-SubCell"/>
</dbReference>
<evidence type="ECO:0000259" key="6">
    <source>
        <dbReference type="Pfam" id="PF00496"/>
    </source>
</evidence>
<accession>U6SLD0</accession>
<dbReference type="PANTHER" id="PTHR30290">
    <property type="entry name" value="PERIPLASMIC BINDING COMPONENT OF ABC TRANSPORTER"/>
    <property type="match status" value="1"/>
</dbReference>
<feature type="signal peptide" evidence="5">
    <location>
        <begin position="1"/>
        <end position="21"/>
    </location>
</feature>